<comment type="caution">
    <text evidence="7">The sequence shown here is derived from an EMBL/GenBank/DDBJ whole genome shotgun (WGS) entry which is preliminary data.</text>
</comment>
<feature type="compositionally biased region" description="Acidic residues" evidence="6">
    <location>
        <begin position="50"/>
        <end position="63"/>
    </location>
</feature>
<organism evidence="7 8">
    <name type="scientific">Phytophthora citrophthora</name>
    <dbReference type="NCBI Taxonomy" id="4793"/>
    <lineage>
        <taxon>Eukaryota</taxon>
        <taxon>Sar</taxon>
        <taxon>Stramenopiles</taxon>
        <taxon>Oomycota</taxon>
        <taxon>Peronosporomycetes</taxon>
        <taxon>Peronosporales</taxon>
        <taxon>Peronosporaceae</taxon>
        <taxon>Phytophthora</taxon>
    </lineage>
</organism>
<dbReference type="InterPro" id="IPR031825">
    <property type="entry name" value="RXLR"/>
</dbReference>
<dbReference type="EMBL" id="JASMQC010000022">
    <property type="protein sequence ID" value="KAK1935624.1"/>
    <property type="molecule type" value="Genomic_DNA"/>
</dbReference>
<protein>
    <recommendedName>
        <fullName evidence="5">RxLR effector protein</fullName>
    </recommendedName>
</protein>
<evidence type="ECO:0000256" key="5">
    <source>
        <dbReference type="RuleBase" id="RU367124"/>
    </source>
</evidence>
<name>A0AAD9GC44_9STRA</name>
<gene>
    <name evidence="7" type="ORF">P3T76_010319</name>
</gene>
<dbReference type="Pfam" id="PF16810">
    <property type="entry name" value="RXLR"/>
    <property type="match status" value="1"/>
</dbReference>
<dbReference type="PROSITE" id="PS51257">
    <property type="entry name" value="PROKAR_LIPOPROTEIN"/>
    <property type="match status" value="1"/>
</dbReference>
<evidence type="ECO:0000313" key="7">
    <source>
        <dbReference type="EMBL" id="KAK1935624.1"/>
    </source>
</evidence>
<evidence type="ECO:0000256" key="6">
    <source>
        <dbReference type="SAM" id="MobiDB-lite"/>
    </source>
</evidence>
<dbReference type="Proteomes" id="UP001259832">
    <property type="component" value="Unassembled WGS sequence"/>
</dbReference>
<comment type="similarity">
    <text evidence="2 5">Belongs to the RxLR effector family.</text>
</comment>
<comment type="domain">
    <text evidence="5">The RxLR-dEER motif acts to carry the protein into the host cell cytoplasm through binding to cell surface phosphatidylinositol-3-phosphate.</text>
</comment>
<comment type="subcellular location">
    <subcellularLocation>
        <location evidence="1 5">Secreted</location>
    </subcellularLocation>
</comment>
<keyword evidence="3 5" id="KW-0964">Secreted</keyword>
<feature type="signal peptide" evidence="5">
    <location>
        <begin position="1"/>
        <end position="23"/>
    </location>
</feature>
<dbReference type="GO" id="GO:0005576">
    <property type="term" value="C:extracellular region"/>
    <property type="evidence" value="ECO:0007669"/>
    <property type="project" value="UniProtKB-SubCell"/>
</dbReference>
<keyword evidence="4 5" id="KW-0732">Signal</keyword>
<proteinExistence type="inferred from homology"/>
<evidence type="ECO:0000256" key="1">
    <source>
        <dbReference type="ARBA" id="ARBA00004613"/>
    </source>
</evidence>
<evidence type="ECO:0000256" key="4">
    <source>
        <dbReference type="ARBA" id="ARBA00022729"/>
    </source>
</evidence>
<evidence type="ECO:0000256" key="3">
    <source>
        <dbReference type="ARBA" id="ARBA00022525"/>
    </source>
</evidence>
<feature type="chain" id="PRO_5041773271" description="RxLR effector protein" evidence="5">
    <location>
        <begin position="24"/>
        <end position="184"/>
    </location>
</feature>
<accession>A0AAD9GC44</accession>
<sequence>MRLTYIVFVATAAILACCDGSSAKRLAVPQSHVQTQLINNRSLRVHQEAVDEEDSDWEGDDEERAAPQLTKSLSEKFLIKAAEKVSSKLTRSKSLIDLSKLDDAYYIKALKTQDKTLLQRNDDMYQRIEKMGFNPDGMLTRMKELDGDIISYEFRVLLGQYKYYWMTKYPTWTSKLKKLENANS</sequence>
<dbReference type="AlphaFoldDB" id="A0AAD9GC44"/>
<evidence type="ECO:0000256" key="2">
    <source>
        <dbReference type="ARBA" id="ARBA00010400"/>
    </source>
</evidence>
<reference evidence="7" key="1">
    <citation type="submission" date="2023-08" db="EMBL/GenBank/DDBJ databases">
        <title>Reference Genome Resource for the Citrus Pathogen Phytophthora citrophthora.</title>
        <authorList>
            <person name="Moller H."/>
            <person name="Coetzee B."/>
            <person name="Rose L.J."/>
            <person name="Van Niekerk J.M."/>
        </authorList>
    </citation>
    <scope>NUCLEOTIDE SEQUENCE</scope>
    <source>
        <strain evidence="7">STE-U-9442</strain>
    </source>
</reference>
<feature type="region of interest" description="Disordered" evidence="6">
    <location>
        <begin position="45"/>
        <end position="65"/>
    </location>
</feature>
<keyword evidence="8" id="KW-1185">Reference proteome</keyword>
<evidence type="ECO:0000313" key="8">
    <source>
        <dbReference type="Proteomes" id="UP001259832"/>
    </source>
</evidence>
<comment type="function">
    <text evidence="5">Effector that suppresses plant defense responses during pathogen infection.</text>
</comment>